<proteinExistence type="predicted"/>
<dbReference type="EMBL" id="JSAN01000101">
    <property type="protein sequence ID" value="KIC71243.1"/>
    <property type="molecule type" value="Genomic_DNA"/>
</dbReference>
<dbReference type="Proteomes" id="UP000031465">
    <property type="component" value="Unassembled WGS sequence"/>
</dbReference>
<organism evidence="1 2">
    <name type="scientific">Candidatus Protochlamydia amoebophila</name>
    <dbReference type="NCBI Taxonomy" id="362787"/>
    <lineage>
        <taxon>Bacteria</taxon>
        <taxon>Pseudomonadati</taxon>
        <taxon>Chlamydiota</taxon>
        <taxon>Chlamydiia</taxon>
        <taxon>Parachlamydiales</taxon>
        <taxon>Parachlamydiaceae</taxon>
        <taxon>Candidatus Protochlamydia</taxon>
    </lineage>
</organism>
<reference evidence="1 2" key="1">
    <citation type="journal article" date="2014" name="Mol. Biol. Evol.">
        <title>Massive expansion of Ubiquitination-related gene families within the Chlamydiae.</title>
        <authorList>
            <person name="Domman D."/>
            <person name="Collingro A."/>
            <person name="Lagkouvardos I."/>
            <person name="Gehre L."/>
            <person name="Weinmaier T."/>
            <person name="Rattei T."/>
            <person name="Subtil A."/>
            <person name="Horn M."/>
        </authorList>
    </citation>
    <scope>NUCLEOTIDE SEQUENCE [LARGE SCALE GENOMIC DNA]</scope>
    <source>
        <strain evidence="1 2">EI2</strain>
    </source>
</reference>
<gene>
    <name evidence="1" type="ORF">DB44_EC00190</name>
</gene>
<sequence>MLLNLIHNGIKSYYMQLPVNTGPSICRSALYSFAASFIILKTNPSRAAANLTRPLVLSGVAATASLMHALTTPIFNYIFENQDMKWTQETFRIIFTFTMIQLALNHPSSSKINQMITNKKSFYFFSSNLIGIGVELIAKGIGCIDQTYADHFKTWTNTFNLGLTKSSNPTYVAF</sequence>
<dbReference type="AlphaFoldDB" id="A0A0C1H8N6"/>
<evidence type="ECO:0000313" key="1">
    <source>
        <dbReference type="EMBL" id="KIC71243.1"/>
    </source>
</evidence>
<comment type="caution">
    <text evidence="1">The sequence shown here is derived from an EMBL/GenBank/DDBJ whole genome shotgun (WGS) entry which is preliminary data.</text>
</comment>
<protein>
    <submittedName>
        <fullName evidence="1">Uncharacterized protein</fullName>
    </submittedName>
</protein>
<dbReference type="PATRIC" id="fig|362787.3.peg.1583"/>
<accession>A0A0C1H8N6</accession>
<evidence type="ECO:0000313" key="2">
    <source>
        <dbReference type="Proteomes" id="UP000031465"/>
    </source>
</evidence>
<name>A0A0C1H8N6_9BACT</name>